<dbReference type="Proteomes" id="UP001148018">
    <property type="component" value="Unassembled WGS sequence"/>
</dbReference>
<gene>
    <name evidence="1" type="ORF">NHX12_028881</name>
</gene>
<sequence>MNPSCPTSLGLFYTDVRPQTGGGSVGCVWAARSSLMNEGHIVDHNKTNVFQSAGGFPRHSPHTDEDPLLAGGCPVVTVTVITRWS</sequence>
<organism evidence="1 2">
    <name type="scientific">Muraenolepis orangiensis</name>
    <name type="common">Patagonian moray cod</name>
    <dbReference type="NCBI Taxonomy" id="630683"/>
    <lineage>
        <taxon>Eukaryota</taxon>
        <taxon>Metazoa</taxon>
        <taxon>Chordata</taxon>
        <taxon>Craniata</taxon>
        <taxon>Vertebrata</taxon>
        <taxon>Euteleostomi</taxon>
        <taxon>Actinopterygii</taxon>
        <taxon>Neopterygii</taxon>
        <taxon>Teleostei</taxon>
        <taxon>Neoteleostei</taxon>
        <taxon>Acanthomorphata</taxon>
        <taxon>Zeiogadaria</taxon>
        <taxon>Gadariae</taxon>
        <taxon>Gadiformes</taxon>
        <taxon>Muraenolepidoidei</taxon>
        <taxon>Muraenolepididae</taxon>
        <taxon>Muraenolepis</taxon>
    </lineage>
</organism>
<comment type="caution">
    <text evidence="1">The sequence shown here is derived from an EMBL/GenBank/DDBJ whole genome shotgun (WGS) entry which is preliminary data.</text>
</comment>
<evidence type="ECO:0000313" key="2">
    <source>
        <dbReference type="Proteomes" id="UP001148018"/>
    </source>
</evidence>
<protein>
    <submittedName>
        <fullName evidence="1">Uncharacterized protein</fullName>
    </submittedName>
</protein>
<dbReference type="EMBL" id="JANIIK010000044">
    <property type="protein sequence ID" value="KAJ3604140.1"/>
    <property type="molecule type" value="Genomic_DNA"/>
</dbReference>
<accession>A0A9Q0EBE1</accession>
<name>A0A9Q0EBE1_9TELE</name>
<keyword evidence="2" id="KW-1185">Reference proteome</keyword>
<dbReference type="AlphaFoldDB" id="A0A9Q0EBE1"/>
<evidence type="ECO:0000313" key="1">
    <source>
        <dbReference type="EMBL" id="KAJ3604140.1"/>
    </source>
</evidence>
<reference evidence="1" key="1">
    <citation type="submission" date="2022-07" db="EMBL/GenBank/DDBJ databases">
        <title>Chromosome-level genome of Muraenolepis orangiensis.</title>
        <authorList>
            <person name="Kim J."/>
        </authorList>
    </citation>
    <scope>NUCLEOTIDE SEQUENCE</scope>
    <source>
        <strain evidence="1">KU_S4_2022</strain>
        <tissue evidence="1">Muscle</tissue>
    </source>
</reference>
<proteinExistence type="predicted"/>